<dbReference type="NCBIfam" id="NF001664">
    <property type="entry name" value="PRK00431.1-6"/>
    <property type="match status" value="1"/>
</dbReference>
<dbReference type="Proteomes" id="UP000032233">
    <property type="component" value="Unassembled WGS sequence"/>
</dbReference>
<keyword evidence="3" id="KW-1185">Reference proteome</keyword>
<organism evidence="2 3">
    <name type="scientific">Dethiosulfatarculus sandiegensis</name>
    <dbReference type="NCBI Taxonomy" id="1429043"/>
    <lineage>
        <taxon>Bacteria</taxon>
        <taxon>Pseudomonadati</taxon>
        <taxon>Thermodesulfobacteriota</taxon>
        <taxon>Desulfarculia</taxon>
        <taxon>Desulfarculales</taxon>
        <taxon>Desulfarculaceae</taxon>
        <taxon>Dethiosulfatarculus</taxon>
    </lineage>
</organism>
<dbReference type="PANTHER" id="PTHR11106:SF27">
    <property type="entry name" value="MACRO DOMAIN-CONTAINING PROTEIN"/>
    <property type="match status" value="1"/>
</dbReference>
<evidence type="ECO:0000313" key="2">
    <source>
        <dbReference type="EMBL" id="KIX11945.1"/>
    </source>
</evidence>
<protein>
    <recommendedName>
        <fullName evidence="1">Macro domain-containing protein</fullName>
    </recommendedName>
</protein>
<name>A0A0D2JR34_9BACT</name>
<proteinExistence type="predicted"/>
<dbReference type="FunCoup" id="A0A0D2JR34">
    <property type="interactions" value="265"/>
</dbReference>
<dbReference type="AlphaFoldDB" id="A0A0D2JR34"/>
<evidence type="ECO:0000313" key="3">
    <source>
        <dbReference type="Proteomes" id="UP000032233"/>
    </source>
</evidence>
<dbReference type="InterPro" id="IPR002589">
    <property type="entry name" value="Macro_dom"/>
</dbReference>
<dbReference type="RefSeq" id="WP_044351300.1">
    <property type="nucleotide sequence ID" value="NZ_AZAC01000037.1"/>
</dbReference>
<dbReference type="Pfam" id="PF01661">
    <property type="entry name" value="Macro"/>
    <property type="match status" value="1"/>
</dbReference>
<comment type="caution">
    <text evidence="2">The sequence shown here is derived from an EMBL/GenBank/DDBJ whole genome shotgun (WGS) entry which is preliminary data.</text>
</comment>
<sequence>MLQANWGDTLFTLQKGDITQVETQAVVNAANSRLAGGGGVDGAIHRAAGPELMAECREIGGCPTGQAVITGAGCMKALKVIHTVGPIYRGSPKDAELLADCYVNSLERARENGLATVAFPSISTGAYGYPLDQAALVALSAVRDYLMAHAGVFKEIKMVLFDQTALDAYQRALDEL</sequence>
<dbReference type="PANTHER" id="PTHR11106">
    <property type="entry name" value="GANGLIOSIDE INDUCED DIFFERENTIATION ASSOCIATED PROTEIN 2-RELATED"/>
    <property type="match status" value="1"/>
</dbReference>
<feature type="domain" description="Macro" evidence="1">
    <location>
        <begin position="1"/>
        <end position="176"/>
    </location>
</feature>
<dbReference type="PATRIC" id="fig|1429043.3.peg.4597"/>
<dbReference type="OrthoDB" id="6194521at2"/>
<dbReference type="SMART" id="SM00506">
    <property type="entry name" value="A1pp"/>
    <property type="match status" value="1"/>
</dbReference>
<dbReference type="CDD" id="cd02908">
    <property type="entry name" value="Macro_OAADPr_deacetylase"/>
    <property type="match status" value="1"/>
</dbReference>
<dbReference type="Gene3D" id="3.40.220.10">
    <property type="entry name" value="Leucine Aminopeptidase, subunit E, domain 1"/>
    <property type="match status" value="1"/>
</dbReference>
<dbReference type="STRING" id="1429043.X474_21685"/>
<dbReference type="EMBL" id="AZAC01000037">
    <property type="protein sequence ID" value="KIX11945.1"/>
    <property type="molecule type" value="Genomic_DNA"/>
</dbReference>
<accession>A0A0D2JR34</accession>
<evidence type="ECO:0000259" key="1">
    <source>
        <dbReference type="PROSITE" id="PS51154"/>
    </source>
</evidence>
<dbReference type="InParanoid" id="A0A0D2JR34"/>
<reference evidence="2 3" key="1">
    <citation type="submission" date="2013-11" db="EMBL/GenBank/DDBJ databases">
        <title>Metagenomic analysis of a methanogenic consortium involved in long chain n-alkane degradation.</title>
        <authorList>
            <person name="Davidova I.A."/>
            <person name="Callaghan A.V."/>
            <person name="Wawrik B."/>
            <person name="Pruitt S."/>
            <person name="Marks C."/>
            <person name="Duncan K.E."/>
            <person name="Suflita J.M."/>
        </authorList>
    </citation>
    <scope>NUCLEOTIDE SEQUENCE [LARGE SCALE GENOMIC DNA]</scope>
    <source>
        <strain evidence="2 3">SPR</strain>
    </source>
</reference>
<gene>
    <name evidence="2" type="ORF">X474_21685</name>
</gene>
<dbReference type="InterPro" id="IPR043472">
    <property type="entry name" value="Macro_dom-like"/>
</dbReference>
<dbReference type="SUPFAM" id="SSF52949">
    <property type="entry name" value="Macro domain-like"/>
    <property type="match status" value="1"/>
</dbReference>
<dbReference type="PROSITE" id="PS51154">
    <property type="entry name" value="MACRO"/>
    <property type="match status" value="1"/>
</dbReference>